<keyword evidence="2" id="KW-1185">Reference proteome</keyword>
<organism evidence="1 2">
    <name type="scientific">Aspergillus ruber (strain CBS 135680)</name>
    <dbReference type="NCBI Taxonomy" id="1388766"/>
    <lineage>
        <taxon>Eukaryota</taxon>
        <taxon>Fungi</taxon>
        <taxon>Dikarya</taxon>
        <taxon>Ascomycota</taxon>
        <taxon>Pezizomycotina</taxon>
        <taxon>Eurotiomycetes</taxon>
        <taxon>Eurotiomycetidae</taxon>
        <taxon>Eurotiales</taxon>
        <taxon>Aspergillaceae</taxon>
        <taxon>Aspergillus</taxon>
        <taxon>Aspergillus subgen. Aspergillus</taxon>
    </lineage>
</organism>
<dbReference type="RefSeq" id="XP_040641995.1">
    <property type="nucleotide sequence ID" value="XM_040777959.1"/>
</dbReference>
<dbReference type="STRING" id="1388766.A0A017SMW7"/>
<proteinExistence type="predicted"/>
<sequence>MYVDLRKSCRAWPLTTINQSVSVSMPTWDIVVGWGKREDTVMSRMQTVYPRYLVYHNKHQIMRTMLIVIVSCPYKGD</sequence>
<dbReference type="EMBL" id="KK088413">
    <property type="protein sequence ID" value="EYE98307.1"/>
    <property type="molecule type" value="Genomic_DNA"/>
</dbReference>
<protein>
    <submittedName>
        <fullName evidence="1">Uncharacterized protein</fullName>
    </submittedName>
</protein>
<dbReference type="GeneID" id="63693083"/>
<gene>
    <name evidence="1" type="ORF">EURHEDRAFT_206112</name>
</gene>
<dbReference type="OrthoDB" id="10047078at2759"/>
<name>A0A017SMW7_ASPRC</name>
<dbReference type="HOGENOM" id="CLU_2637655_0_0_1"/>
<dbReference type="AlphaFoldDB" id="A0A017SMW7"/>
<evidence type="ECO:0000313" key="2">
    <source>
        <dbReference type="Proteomes" id="UP000019804"/>
    </source>
</evidence>
<accession>A0A017SMW7</accession>
<evidence type="ECO:0000313" key="1">
    <source>
        <dbReference type="EMBL" id="EYE98307.1"/>
    </source>
</evidence>
<dbReference type="Proteomes" id="UP000019804">
    <property type="component" value="Unassembled WGS sequence"/>
</dbReference>
<reference evidence="2" key="1">
    <citation type="journal article" date="2014" name="Nat. Commun.">
        <title>Genomic adaptations of the halophilic Dead Sea filamentous fungus Eurotium rubrum.</title>
        <authorList>
            <person name="Kis-Papo T."/>
            <person name="Weig A.R."/>
            <person name="Riley R."/>
            <person name="Persoh D."/>
            <person name="Salamov A."/>
            <person name="Sun H."/>
            <person name="Lipzen A."/>
            <person name="Wasser S.P."/>
            <person name="Rambold G."/>
            <person name="Grigoriev I.V."/>
            <person name="Nevo E."/>
        </authorList>
    </citation>
    <scope>NUCLEOTIDE SEQUENCE [LARGE SCALE GENOMIC DNA]</scope>
    <source>
        <strain evidence="2">CBS 135680</strain>
    </source>
</reference>